<name>R8BUC9_PHAM7</name>
<dbReference type="KEGG" id="tmn:UCRPA7_1529"/>
<dbReference type="PROSITE" id="PS50056">
    <property type="entry name" value="TYR_PHOSPHATASE_2"/>
    <property type="match status" value="1"/>
</dbReference>
<dbReference type="AlphaFoldDB" id="R8BUC9"/>
<dbReference type="OrthoDB" id="9988524at2759"/>
<keyword evidence="4" id="KW-1185">Reference proteome</keyword>
<dbReference type="Pfam" id="PF13350">
    <property type="entry name" value="Y_phosphatase3"/>
    <property type="match status" value="2"/>
</dbReference>
<dbReference type="InterPro" id="IPR026893">
    <property type="entry name" value="Tyr/Ser_Pase_IphP-type"/>
</dbReference>
<dbReference type="HOGENOM" id="CLU_057546_2_0_1"/>
<dbReference type="Proteomes" id="UP000014074">
    <property type="component" value="Unassembled WGS sequence"/>
</dbReference>
<keyword evidence="1" id="KW-1133">Transmembrane helix</keyword>
<accession>R8BUC9</accession>
<dbReference type="InterPro" id="IPR000387">
    <property type="entry name" value="Tyr_Pase_dom"/>
</dbReference>
<dbReference type="eggNOG" id="ENOG502S8V4">
    <property type="taxonomic scope" value="Eukaryota"/>
</dbReference>
<evidence type="ECO:0000256" key="1">
    <source>
        <dbReference type="SAM" id="Phobius"/>
    </source>
</evidence>
<dbReference type="EMBL" id="KB932883">
    <property type="protein sequence ID" value="EOO02993.1"/>
    <property type="molecule type" value="Genomic_DNA"/>
</dbReference>
<dbReference type="GO" id="GO:0004721">
    <property type="term" value="F:phosphoprotein phosphatase activity"/>
    <property type="evidence" value="ECO:0007669"/>
    <property type="project" value="InterPro"/>
</dbReference>
<protein>
    <submittedName>
        <fullName evidence="3">Putative tyrosine serine protein phosphatase protein</fullName>
    </submittedName>
</protein>
<reference evidence="4" key="1">
    <citation type="journal article" date="2013" name="Genome Announc.">
        <title>Draft genome sequence of the ascomycete Phaeoacremonium aleophilum strain UCR-PA7, a causal agent of the esca disease complex in grapevines.</title>
        <authorList>
            <person name="Blanco-Ulate B."/>
            <person name="Rolshausen P."/>
            <person name="Cantu D."/>
        </authorList>
    </citation>
    <scope>NUCLEOTIDE SEQUENCE [LARGE SCALE GENOMIC DNA]</scope>
    <source>
        <strain evidence="4">UCR-PA7</strain>
    </source>
</reference>
<feature type="domain" description="Tyrosine specific protein phosphatases" evidence="2">
    <location>
        <begin position="186"/>
        <end position="223"/>
    </location>
</feature>
<dbReference type="SUPFAM" id="SSF52799">
    <property type="entry name" value="(Phosphotyrosine protein) phosphatases II"/>
    <property type="match status" value="1"/>
</dbReference>
<dbReference type="InterPro" id="IPR029021">
    <property type="entry name" value="Prot-tyrosine_phosphatase-like"/>
</dbReference>
<dbReference type="PROSITE" id="PS00383">
    <property type="entry name" value="TYR_PHOSPHATASE_1"/>
    <property type="match status" value="1"/>
</dbReference>
<keyword evidence="1" id="KW-0472">Membrane</keyword>
<dbReference type="PANTHER" id="PTHR31126:SF10">
    <property type="entry name" value="PROTEIN PHOSPHATASE, PUTATIVE (AFU_ORTHOLOGUE AFUA_6G06650)-RELATED"/>
    <property type="match status" value="1"/>
</dbReference>
<feature type="transmembrane region" description="Helical" evidence="1">
    <location>
        <begin position="139"/>
        <end position="157"/>
    </location>
</feature>
<dbReference type="RefSeq" id="XP_007912300.1">
    <property type="nucleotide sequence ID" value="XM_007914109.1"/>
</dbReference>
<evidence type="ECO:0000313" key="4">
    <source>
        <dbReference type="Proteomes" id="UP000014074"/>
    </source>
</evidence>
<gene>
    <name evidence="3" type="ORF">UCRPA7_1529</name>
</gene>
<dbReference type="Gene3D" id="3.90.190.10">
    <property type="entry name" value="Protein tyrosine phosphatase superfamily"/>
    <property type="match status" value="1"/>
</dbReference>
<proteinExistence type="predicted"/>
<keyword evidence="1" id="KW-0812">Transmembrane</keyword>
<evidence type="ECO:0000313" key="3">
    <source>
        <dbReference type="EMBL" id="EOO02993.1"/>
    </source>
</evidence>
<dbReference type="PANTHER" id="PTHR31126">
    <property type="entry name" value="TYROSINE-PROTEIN PHOSPHATASE"/>
    <property type="match status" value="1"/>
</dbReference>
<sequence>MGVETRRSAASKGNAAAAMPAEVEFDNIINFRDAGKTVNEFLGKKLVREGQLFRSARPDDATLDDRQRLQEHYGIQSIMDLRTKTEHLNKAKKRDADLKIPALLQSNAALAEPLQMPGMNYLEIKLTGRSFEKFLMSQLSWLSFFKFLFLFICGYRMQAIAIMGREVMLPRGLVGLGLATIDQSGLEIKEALSSLLAPTGLPILVHCTQGKDRTGIIITLVLMILGVPAKAISHDYSLSDSGLAAEKEARLEEIREIGLTDDWGDTAPGFVEGIEKHLKTTYGGLDNYLDGIGFVESQREKLRELLLY</sequence>
<dbReference type="GeneID" id="19321686"/>
<dbReference type="InterPro" id="IPR016130">
    <property type="entry name" value="Tyr_Pase_AS"/>
</dbReference>
<organism evidence="3 4">
    <name type="scientific">Phaeoacremonium minimum (strain UCR-PA7)</name>
    <name type="common">Esca disease fungus</name>
    <name type="synonym">Togninia minima</name>
    <dbReference type="NCBI Taxonomy" id="1286976"/>
    <lineage>
        <taxon>Eukaryota</taxon>
        <taxon>Fungi</taxon>
        <taxon>Dikarya</taxon>
        <taxon>Ascomycota</taxon>
        <taxon>Pezizomycotina</taxon>
        <taxon>Sordariomycetes</taxon>
        <taxon>Sordariomycetidae</taxon>
        <taxon>Togniniales</taxon>
        <taxon>Togniniaceae</taxon>
        <taxon>Phaeoacremonium</taxon>
    </lineage>
</organism>
<evidence type="ECO:0000259" key="2">
    <source>
        <dbReference type="PROSITE" id="PS50056"/>
    </source>
</evidence>